<proteinExistence type="predicted"/>
<evidence type="ECO:0000313" key="1">
    <source>
        <dbReference type="EMBL" id="JAH49459.1"/>
    </source>
</evidence>
<dbReference type="AlphaFoldDB" id="A0A0E9T730"/>
<dbReference type="EMBL" id="GBXM01059118">
    <property type="protein sequence ID" value="JAH49459.1"/>
    <property type="molecule type" value="Transcribed_RNA"/>
</dbReference>
<reference evidence="1" key="2">
    <citation type="journal article" date="2015" name="Fish Shellfish Immunol.">
        <title>Early steps in the European eel (Anguilla anguilla)-Vibrio vulnificus interaction in the gills: Role of the RtxA13 toxin.</title>
        <authorList>
            <person name="Callol A."/>
            <person name="Pajuelo D."/>
            <person name="Ebbesson L."/>
            <person name="Teles M."/>
            <person name="MacKenzie S."/>
            <person name="Amaro C."/>
        </authorList>
    </citation>
    <scope>NUCLEOTIDE SEQUENCE</scope>
</reference>
<name>A0A0E9T730_ANGAN</name>
<sequence length="24" mass="2887">MHCCKSQHNHVFIYKSTVFTKNSF</sequence>
<protein>
    <submittedName>
        <fullName evidence="1">Uncharacterized protein</fullName>
    </submittedName>
</protein>
<organism evidence="1">
    <name type="scientific">Anguilla anguilla</name>
    <name type="common">European freshwater eel</name>
    <name type="synonym">Muraena anguilla</name>
    <dbReference type="NCBI Taxonomy" id="7936"/>
    <lineage>
        <taxon>Eukaryota</taxon>
        <taxon>Metazoa</taxon>
        <taxon>Chordata</taxon>
        <taxon>Craniata</taxon>
        <taxon>Vertebrata</taxon>
        <taxon>Euteleostomi</taxon>
        <taxon>Actinopterygii</taxon>
        <taxon>Neopterygii</taxon>
        <taxon>Teleostei</taxon>
        <taxon>Anguilliformes</taxon>
        <taxon>Anguillidae</taxon>
        <taxon>Anguilla</taxon>
    </lineage>
</organism>
<reference evidence="1" key="1">
    <citation type="submission" date="2014-11" db="EMBL/GenBank/DDBJ databases">
        <authorList>
            <person name="Amaro Gonzalez C."/>
        </authorList>
    </citation>
    <scope>NUCLEOTIDE SEQUENCE</scope>
</reference>
<accession>A0A0E9T730</accession>